<evidence type="ECO:0000256" key="6">
    <source>
        <dbReference type="ARBA" id="ARBA00022692"/>
    </source>
</evidence>
<reference evidence="20" key="1">
    <citation type="submission" date="2020-11" db="EMBL/GenBank/DDBJ databases">
        <title>Chlorella ohadii genome sequencing and assembly.</title>
        <authorList>
            <person name="Murik O."/>
            <person name="Treves H."/>
            <person name="Kedem I."/>
            <person name="Shotland Y."/>
            <person name="Kaplan A."/>
        </authorList>
    </citation>
    <scope>NUCLEOTIDE SEQUENCE</scope>
    <source>
        <strain evidence="20">1</strain>
    </source>
</reference>
<evidence type="ECO:0000256" key="7">
    <source>
        <dbReference type="ARBA" id="ARBA00022723"/>
    </source>
</evidence>
<evidence type="ECO:0000259" key="19">
    <source>
        <dbReference type="PROSITE" id="PS51670"/>
    </source>
</evidence>
<evidence type="ECO:0000256" key="8">
    <source>
        <dbReference type="ARBA" id="ARBA00022964"/>
    </source>
</evidence>
<evidence type="ECO:0000256" key="16">
    <source>
        <dbReference type="SAM" id="MobiDB-lite"/>
    </source>
</evidence>
<feature type="non-terminal residue" evidence="20">
    <location>
        <position position="543"/>
    </location>
</feature>
<sequence length="543" mass="59444">MQVLDAEARIFLFHNFLTDAECDHIIGLAKPKMERSGVVDTKTGNSDISDIRTSSGTFLERGQDDVVAGIEERIARWTLLPVGNGEGLQVLRYTKGQEYQAHWDYFFDEKNTANGGNRYATVLMYLNDVEEGGETAGGDNGPEFSDCARKHLAAKPKKGAAVLFHSIKTTGELEKRSLHTACPVIKGYKWSAPKWIHVGHYAVGNEQPVAVKQHIQKAGGPTGPCEDKDTNCDAWAAAGECEKNPVFMVGNRAVPGSCVKACGMHASCTDGTAQPAANGNDQPAANGSSGLNSKDARTDVAAPAAAPAAASSGRDSSFERKLRRAKRAARSELSVSKGEWRKWGYASAPGLLETAHLTDGLERVDGSTLTLEQFVQRYEAPRRPVMLTGLCGGWRAAQEWTPDRLLERLGDCKFKVGSDDDGYAVRLKLKHFMAYCSHPEHAPADDSPLYVFAHLDREREEGKALLRDYEVPTLFAEDLMRLAGERRRPPYRWFVCGPARSGTNMHVDPLATSAWNALLRGHKRWVLFPPGTPNALIKPKGVE</sequence>
<comment type="catalytic activity">
    <reaction evidence="15">
        <text>L-prolyl-[collagen] + 2-oxoglutarate + O2 = trans-4-hydroxy-L-prolyl-[collagen] + succinate + CO2</text>
        <dbReference type="Rhea" id="RHEA:18945"/>
        <dbReference type="Rhea" id="RHEA-COMP:11676"/>
        <dbReference type="Rhea" id="RHEA-COMP:11680"/>
        <dbReference type="ChEBI" id="CHEBI:15379"/>
        <dbReference type="ChEBI" id="CHEBI:16526"/>
        <dbReference type="ChEBI" id="CHEBI:16810"/>
        <dbReference type="ChEBI" id="CHEBI:30031"/>
        <dbReference type="ChEBI" id="CHEBI:50342"/>
        <dbReference type="ChEBI" id="CHEBI:61965"/>
        <dbReference type="EC" id="1.14.11.2"/>
    </reaction>
</comment>
<name>A0AAD5H109_9CHLO</name>
<keyword evidence="11" id="KW-0560">Oxidoreductase</keyword>
<feature type="region of interest" description="Disordered" evidence="16">
    <location>
        <begin position="274"/>
        <end position="323"/>
    </location>
</feature>
<dbReference type="GO" id="GO:0005506">
    <property type="term" value="F:iron ion binding"/>
    <property type="evidence" value="ECO:0007669"/>
    <property type="project" value="InterPro"/>
</dbReference>
<feature type="compositionally biased region" description="Low complexity" evidence="16">
    <location>
        <begin position="301"/>
        <end position="310"/>
    </location>
</feature>
<evidence type="ECO:0000313" key="21">
    <source>
        <dbReference type="Proteomes" id="UP001205105"/>
    </source>
</evidence>
<feature type="domain" description="JmjC" evidence="17">
    <location>
        <begin position="460"/>
        <end position="543"/>
    </location>
</feature>
<feature type="domain" description="ShKT" evidence="19">
    <location>
        <begin position="225"/>
        <end position="268"/>
    </location>
</feature>
<dbReference type="EC" id="1.14.11.2" evidence="5"/>
<dbReference type="InterPro" id="IPR003347">
    <property type="entry name" value="JmjC_dom"/>
</dbReference>
<comment type="cofactor">
    <cofactor evidence="1">
        <name>L-ascorbate</name>
        <dbReference type="ChEBI" id="CHEBI:38290"/>
    </cofactor>
</comment>
<dbReference type="InterPro" id="IPR005123">
    <property type="entry name" value="Oxoglu/Fe-dep_dioxygenase_dom"/>
</dbReference>
<comment type="similarity">
    <text evidence="4">Belongs to the JARID1 histone demethylase family.</text>
</comment>
<dbReference type="InterPro" id="IPR044862">
    <property type="entry name" value="Pro_4_hyd_alph_FE2OG_OXY"/>
</dbReference>
<dbReference type="SMART" id="SM00702">
    <property type="entry name" value="P4Hc"/>
    <property type="match status" value="1"/>
</dbReference>
<accession>A0AAD5H109</accession>
<keyword evidence="12" id="KW-0408">Iron</keyword>
<dbReference type="InterPro" id="IPR003582">
    <property type="entry name" value="ShKT_dom"/>
</dbReference>
<dbReference type="Gene3D" id="2.60.120.650">
    <property type="entry name" value="Cupin"/>
    <property type="match status" value="1"/>
</dbReference>
<dbReference type="PROSITE" id="PS51670">
    <property type="entry name" value="SHKT"/>
    <property type="match status" value="1"/>
</dbReference>
<evidence type="ECO:0000256" key="5">
    <source>
        <dbReference type="ARBA" id="ARBA00012269"/>
    </source>
</evidence>
<keyword evidence="14" id="KW-0325">Glycoprotein</keyword>
<evidence type="ECO:0000256" key="15">
    <source>
        <dbReference type="ARBA" id="ARBA00049169"/>
    </source>
</evidence>
<dbReference type="InterPro" id="IPR006620">
    <property type="entry name" value="Pro_4_hyd_alph"/>
</dbReference>
<evidence type="ECO:0000256" key="4">
    <source>
        <dbReference type="ARBA" id="ARBA00006801"/>
    </source>
</evidence>
<evidence type="ECO:0000259" key="17">
    <source>
        <dbReference type="PROSITE" id="PS51184"/>
    </source>
</evidence>
<dbReference type="Gene3D" id="2.60.120.620">
    <property type="entry name" value="q2cbj1_9rhob like domain"/>
    <property type="match status" value="1"/>
</dbReference>
<evidence type="ECO:0000313" key="20">
    <source>
        <dbReference type="EMBL" id="KAI7835432.1"/>
    </source>
</evidence>
<evidence type="ECO:0000256" key="11">
    <source>
        <dbReference type="ARBA" id="ARBA00023002"/>
    </source>
</evidence>
<dbReference type="PANTHER" id="PTHR10869">
    <property type="entry name" value="PROLYL 4-HYDROXYLASE ALPHA SUBUNIT"/>
    <property type="match status" value="1"/>
</dbReference>
<evidence type="ECO:0000256" key="3">
    <source>
        <dbReference type="ARBA" id="ARBA00006511"/>
    </source>
</evidence>
<dbReference type="GO" id="GO:0005789">
    <property type="term" value="C:endoplasmic reticulum membrane"/>
    <property type="evidence" value="ECO:0007669"/>
    <property type="project" value="UniProtKB-SubCell"/>
</dbReference>
<feature type="compositionally biased region" description="Polar residues" evidence="16">
    <location>
        <begin position="274"/>
        <end position="292"/>
    </location>
</feature>
<keyword evidence="21" id="KW-1185">Reference proteome</keyword>
<comment type="caution">
    <text evidence="20">The sequence shown here is derived from an EMBL/GenBank/DDBJ whole genome shotgun (WGS) entry which is preliminary data.</text>
</comment>
<dbReference type="InterPro" id="IPR045054">
    <property type="entry name" value="P4HA-like"/>
</dbReference>
<dbReference type="Pfam" id="PF13621">
    <property type="entry name" value="Cupin_8"/>
    <property type="match status" value="1"/>
</dbReference>
<feature type="domain" description="Fe2OG dioxygenase" evidence="18">
    <location>
        <begin position="84"/>
        <end position="198"/>
    </location>
</feature>
<dbReference type="GO" id="GO:0031418">
    <property type="term" value="F:L-ascorbic acid binding"/>
    <property type="evidence" value="ECO:0007669"/>
    <property type="project" value="InterPro"/>
</dbReference>
<dbReference type="EMBL" id="JADXDR010000268">
    <property type="protein sequence ID" value="KAI7835432.1"/>
    <property type="molecule type" value="Genomic_DNA"/>
</dbReference>
<keyword evidence="8" id="KW-0223">Dioxygenase</keyword>
<dbReference type="FunFam" id="2.60.120.620:FF:000002">
    <property type="entry name" value="Prolyl 4-hydroxylase 4"/>
    <property type="match status" value="1"/>
</dbReference>
<dbReference type="GO" id="GO:0004656">
    <property type="term" value="F:procollagen-proline 4-dioxygenase activity"/>
    <property type="evidence" value="ECO:0007669"/>
    <property type="project" value="UniProtKB-EC"/>
</dbReference>
<dbReference type="AlphaFoldDB" id="A0AAD5H109"/>
<proteinExistence type="inferred from homology"/>
<keyword evidence="10" id="KW-1133">Transmembrane helix</keyword>
<evidence type="ECO:0000256" key="2">
    <source>
        <dbReference type="ARBA" id="ARBA00004648"/>
    </source>
</evidence>
<evidence type="ECO:0000256" key="1">
    <source>
        <dbReference type="ARBA" id="ARBA00001961"/>
    </source>
</evidence>
<protein>
    <recommendedName>
        <fullName evidence="5">procollagen-proline 4-dioxygenase</fullName>
        <ecNumber evidence="5">1.14.11.2</ecNumber>
    </recommendedName>
</protein>
<evidence type="ECO:0000256" key="10">
    <source>
        <dbReference type="ARBA" id="ARBA00022989"/>
    </source>
</evidence>
<organism evidence="20 21">
    <name type="scientific">Chlorella ohadii</name>
    <dbReference type="NCBI Taxonomy" id="2649997"/>
    <lineage>
        <taxon>Eukaryota</taxon>
        <taxon>Viridiplantae</taxon>
        <taxon>Chlorophyta</taxon>
        <taxon>core chlorophytes</taxon>
        <taxon>Trebouxiophyceae</taxon>
        <taxon>Chlorellales</taxon>
        <taxon>Chlorellaceae</taxon>
        <taxon>Chlorella clade</taxon>
        <taxon>Chlorella</taxon>
    </lineage>
</organism>
<keyword evidence="7" id="KW-0479">Metal-binding</keyword>
<keyword evidence="13" id="KW-0472">Membrane</keyword>
<keyword evidence="6" id="KW-0812">Transmembrane</keyword>
<dbReference type="InterPro" id="IPR041667">
    <property type="entry name" value="Cupin_8"/>
</dbReference>
<evidence type="ECO:0000256" key="14">
    <source>
        <dbReference type="ARBA" id="ARBA00023180"/>
    </source>
</evidence>
<evidence type="ECO:0000259" key="18">
    <source>
        <dbReference type="PROSITE" id="PS51471"/>
    </source>
</evidence>
<evidence type="ECO:0000256" key="13">
    <source>
        <dbReference type="ARBA" id="ARBA00023136"/>
    </source>
</evidence>
<evidence type="ECO:0000256" key="9">
    <source>
        <dbReference type="ARBA" id="ARBA00022968"/>
    </source>
</evidence>
<gene>
    <name evidence="20" type="ORF">COHA_010678</name>
</gene>
<dbReference type="PANTHER" id="PTHR10869:SF238">
    <property type="entry name" value="PROLYL 4-HYDROXYLASE 6-RELATED"/>
    <property type="match status" value="1"/>
</dbReference>
<comment type="subcellular location">
    <subcellularLocation>
        <location evidence="2">Endoplasmic reticulum membrane</location>
        <topology evidence="2">Single-pass type II membrane protein</topology>
    </subcellularLocation>
</comment>
<evidence type="ECO:0000256" key="12">
    <source>
        <dbReference type="ARBA" id="ARBA00023004"/>
    </source>
</evidence>
<dbReference type="SUPFAM" id="SSF51197">
    <property type="entry name" value="Clavaminate synthase-like"/>
    <property type="match status" value="1"/>
</dbReference>
<comment type="similarity">
    <text evidence="3">Belongs to the P4HA family.</text>
</comment>
<dbReference type="Pfam" id="PF13640">
    <property type="entry name" value="2OG-FeII_Oxy_3"/>
    <property type="match status" value="1"/>
</dbReference>
<dbReference type="PROSITE" id="PS51471">
    <property type="entry name" value="FE2OG_OXY"/>
    <property type="match status" value="1"/>
</dbReference>
<keyword evidence="9" id="KW-0735">Signal-anchor</keyword>
<dbReference type="PROSITE" id="PS51184">
    <property type="entry name" value="JMJC"/>
    <property type="match status" value="1"/>
</dbReference>
<dbReference type="Proteomes" id="UP001205105">
    <property type="component" value="Unassembled WGS sequence"/>
</dbReference>